<dbReference type="EMBL" id="SDGZ01000014">
    <property type="protein sequence ID" value="TYC49700.1"/>
    <property type="molecule type" value="Genomic_DNA"/>
</dbReference>
<evidence type="ECO:0000313" key="3">
    <source>
        <dbReference type="EMBL" id="TYC49700.1"/>
    </source>
</evidence>
<dbReference type="Pfam" id="PF19258">
    <property type="entry name" value="KxYKxGKxW_sig"/>
    <property type="match status" value="1"/>
</dbReference>
<gene>
    <name evidence="3" type="ORF">ESZ50_06090</name>
</gene>
<evidence type="ECO:0000313" key="4">
    <source>
        <dbReference type="Proteomes" id="UP000371977"/>
    </source>
</evidence>
<dbReference type="InterPro" id="IPR022263">
    <property type="entry name" value="KxYKxGKxW"/>
</dbReference>
<sequence length="1354" mass="137010">MDTGKTHYKMYKDGKAWVYAGLATTAMLAGLMLGNIQQSASADVVTVPAVASVSSSATAEPVVASSSAVTSSVAATSSLAVSSSSASSASVATSSITPSSSVVSSAVSTSSPAVATPVAERMARMAVATPAVTSTTTTTVADGDYVTNAANYEATAKASSTKQTNPAVPYTNTFTSPDVTTGLATTDAVVTNGYAQVYTWAGLEDVYADNSISYIDLMGDLSAPSTAMSNDLGYRGSSLIVNANGHTVNMGYSAFNTGATGTTIQAGSTNVPGVGTTMTATASNQYFALINGTFQQWSTSFPDNNSDNNAANTWSHGLVEGTMRNSGANWNYYINNVTLTGNPAVVNSTNATDYANRLVNAEGSAIVLSGTINATDVREPVVGGAIYIANGAKLTLTRPSGIADYADSFFYFDNWDVNNGANATAANTTTGTYANEAAITGVEPVTVGGQTLTATQAAQSFIVGDGATVNIQNDASSNAYPSVYSDVNNYYLGDNVTWTQTNTQKILDTSVSITNMDVPVGATRVIQIGKNLTLSATGLQYAAFTLGGSSNITGSIANGATMNLTSNNSLINVMAGSALTIDAPRDTEFALVDTTNNPIAGNVVTGSGQLVITNATTASWNGTTSKAAGDTPLDVQQYKNLTYNAGVVTMDGVSSDLLANGVRQVALGYPAPTITAQPVTIMVGGTVPAATVSDQSASIDGGSTTVTGAADTATPGVYDVTYTYNYTDMTTGKPASVATTQTVTVLAIPTIAAPADAAVVVNGAYSAGTATVANQIAGGTTAVDSSAVDTAVLGTYPVVYTYAYTDPVSGQVMTIKATQTVTIFAEPTITAPADVSIPSNGTYNAGVATVANEVSGGTGTVDSSAVNTAVAGTYPVVYTYAYTDPTSGQMTTIKATQTVTVFVAPTIVAPANVAVVLNSVYNAGSATIANTITGGTTAVDSSAVNMAVAGAYPVVYTYTYVNPADGQTKTITATQTVTVFAEPTITAPASIAVDLNGSYTAGVATIANEVAGGTSTVDSSVVNTAVAGTYPVVYTYAYIDPASGQAETIKATQLVVVATLPKITAPANISVTLNGNYTTGNAVVTNESKDGSIKIDTSALNTTLAGTYPVVYSYTYTDPASGQATTITATQLVTVFAAPTITAPANVAISLNAKYTAGVATVVDAVAGGTSTVDSSAVNVAVAGIYPVIYTYTYADPVSGQMASVTATQMVTIFATPTITAPANITISVGGTFSDGTAVITNEVAGGKLSVDRSALNTSLAGTYPVIYAYTYTDPTDGKVITISSVQKVTVVAAPAEAPKVVAPIIKQSVQKEANILPVTGLTGNATWEALIGISASTAAVLLFAGRRKRDENN</sequence>
<evidence type="ECO:0000256" key="1">
    <source>
        <dbReference type="ARBA" id="ARBA00022729"/>
    </source>
</evidence>
<keyword evidence="2" id="KW-0472">Membrane</keyword>
<keyword evidence="2" id="KW-0812">Transmembrane</keyword>
<feature type="transmembrane region" description="Helical" evidence="2">
    <location>
        <begin position="16"/>
        <end position="36"/>
    </location>
</feature>
<name>A0A6C2C6W9_9LACO</name>
<accession>A0A6C2C6W9</accession>
<keyword evidence="2" id="KW-1133">Transmembrane helix</keyword>
<dbReference type="OrthoDB" id="2149855at2"/>
<organism evidence="3 4">
    <name type="scientific">Weissella muntiaci</name>
    <dbReference type="NCBI Taxonomy" id="2508881"/>
    <lineage>
        <taxon>Bacteria</taxon>
        <taxon>Bacillati</taxon>
        <taxon>Bacillota</taxon>
        <taxon>Bacilli</taxon>
        <taxon>Lactobacillales</taxon>
        <taxon>Lactobacillaceae</taxon>
        <taxon>Weissella</taxon>
    </lineage>
</organism>
<dbReference type="RefSeq" id="WP_148622692.1">
    <property type="nucleotide sequence ID" value="NZ_SDGZ01000014.1"/>
</dbReference>
<protein>
    <recommendedName>
        <fullName evidence="5">LPXTG cell wall anchor domain-containing protein</fullName>
    </recommendedName>
</protein>
<dbReference type="Proteomes" id="UP000371977">
    <property type="component" value="Unassembled WGS sequence"/>
</dbReference>
<evidence type="ECO:0000256" key="2">
    <source>
        <dbReference type="SAM" id="Phobius"/>
    </source>
</evidence>
<comment type="caution">
    <text evidence="3">The sequence shown here is derived from an EMBL/GenBank/DDBJ whole genome shotgun (WGS) entry which is preliminary data.</text>
</comment>
<proteinExistence type="predicted"/>
<dbReference type="NCBIfam" id="TIGR03715">
    <property type="entry name" value="KxYKxGKxW"/>
    <property type="match status" value="1"/>
</dbReference>
<evidence type="ECO:0008006" key="5">
    <source>
        <dbReference type="Google" id="ProtNLM"/>
    </source>
</evidence>
<keyword evidence="4" id="KW-1185">Reference proteome</keyword>
<reference evidence="3 4" key="1">
    <citation type="submission" date="2019-01" db="EMBL/GenBank/DDBJ databases">
        <title>Weissella sp. nov., a novel lactic acid bacterium isolated from animal feces.</title>
        <authorList>
            <person name="Wang L.-T."/>
        </authorList>
    </citation>
    <scope>NUCLEOTIDE SEQUENCE [LARGE SCALE GENOMIC DNA]</scope>
    <source>
        <strain evidence="3 4">8H-2</strain>
    </source>
</reference>
<keyword evidence="1" id="KW-0732">Signal</keyword>